<evidence type="ECO:0000313" key="3">
    <source>
        <dbReference type="EMBL" id="CAH0378844.1"/>
    </source>
</evidence>
<dbReference type="Pfam" id="PF02984">
    <property type="entry name" value="Cyclin_C"/>
    <property type="match status" value="1"/>
</dbReference>
<organism evidence="2">
    <name type="scientific">Pelagomonas calceolata</name>
    <dbReference type="NCBI Taxonomy" id="35677"/>
    <lineage>
        <taxon>Eukaryota</taxon>
        <taxon>Sar</taxon>
        <taxon>Stramenopiles</taxon>
        <taxon>Ochrophyta</taxon>
        <taxon>Pelagophyceae</taxon>
        <taxon>Pelagomonadales</taxon>
        <taxon>Pelagomonadaceae</taxon>
        <taxon>Pelagomonas</taxon>
    </lineage>
</organism>
<dbReference type="AlphaFoldDB" id="A0A7S4E9K5"/>
<proteinExistence type="predicted"/>
<gene>
    <name evidence="2" type="ORF">PCAL00307_LOCUS15096</name>
    <name evidence="3" type="ORF">PECAL_6P04410</name>
</gene>
<evidence type="ECO:0000313" key="2">
    <source>
        <dbReference type="EMBL" id="CAE0699660.1"/>
    </source>
</evidence>
<dbReference type="Proteomes" id="UP000789595">
    <property type="component" value="Unassembled WGS sequence"/>
</dbReference>
<dbReference type="Gene3D" id="1.10.472.10">
    <property type="entry name" value="Cyclin-like"/>
    <property type="match status" value="1"/>
</dbReference>
<dbReference type="SUPFAM" id="SSF47954">
    <property type="entry name" value="Cyclin-like"/>
    <property type="match status" value="1"/>
</dbReference>
<reference evidence="3" key="2">
    <citation type="submission" date="2021-11" db="EMBL/GenBank/DDBJ databases">
        <authorList>
            <consortium name="Genoscope - CEA"/>
            <person name="William W."/>
        </authorList>
    </citation>
    <scope>NUCLEOTIDE SEQUENCE</scope>
</reference>
<dbReference type="EMBL" id="HBIW01017512">
    <property type="protein sequence ID" value="CAE0699660.1"/>
    <property type="molecule type" value="Transcribed_RNA"/>
</dbReference>
<feature type="domain" description="Cyclin C-terminal" evidence="1">
    <location>
        <begin position="225"/>
        <end position="366"/>
    </location>
</feature>
<accession>A0A7S4E9K5</accession>
<dbReference type="EMBL" id="CAKKNE010000006">
    <property type="protein sequence ID" value="CAH0378844.1"/>
    <property type="molecule type" value="Genomic_DNA"/>
</dbReference>
<keyword evidence="4" id="KW-1185">Reference proteome</keyword>
<dbReference type="OrthoDB" id="285802at2759"/>
<evidence type="ECO:0000313" key="4">
    <source>
        <dbReference type="Proteomes" id="UP000789595"/>
    </source>
</evidence>
<dbReference type="SMART" id="SM01332">
    <property type="entry name" value="Cyclin_C"/>
    <property type="match status" value="1"/>
</dbReference>
<reference evidence="2" key="1">
    <citation type="submission" date="2021-01" db="EMBL/GenBank/DDBJ databases">
        <authorList>
            <person name="Corre E."/>
            <person name="Pelletier E."/>
            <person name="Niang G."/>
            <person name="Scheremetjew M."/>
            <person name="Finn R."/>
            <person name="Kale V."/>
            <person name="Holt S."/>
            <person name="Cochrane G."/>
            <person name="Meng A."/>
            <person name="Brown T."/>
            <person name="Cohen L."/>
        </authorList>
    </citation>
    <scope>NUCLEOTIDE SEQUENCE</scope>
    <source>
        <strain evidence="2">CCMP1756</strain>
    </source>
</reference>
<dbReference type="InterPro" id="IPR004367">
    <property type="entry name" value="Cyclin_C-dom"/>
</dbReference>
<evidence type="ECO:0000259" key="1">
    <source>
        <dbReference type="SMART" id="SM01332"/>
    </source>
</evidence>
<protein>
    <recommendedName>
        <fullName evidence="1">Cyclin C-terminal domain-containing protein</fullName>
    </recommendedName>
</protein>
<dbReference type="CDD" id="cd20529">
    <property type="entry name" value="CYCLIN_CCNJ-like_rpt2"/>
    <property type="match status" value="1"/>
</dbReference>
<dbReference type="InterPro" id="IPR036915">
    <property type="entry name" value="Cyclin-like_sf"/>
</dbReference>
<name>A0A7S4E9K5_9STRA</name>
<sequence length="554" mass="61182">MNDPAKLLLGESPPAPTPARLLTRQPGALGSWGHLLPLSERQLASATLRCLRNAMPHSVIIRVLQHAIIDEEPLETTLALVDRAIRNEVPVQEKGPPTGARPCQSRWWNQYRRAVVDSLHGLAERCELQLVVAHHAAKLVDLIWLLPHASSDEKAWTAKTLRSRAAYLCVGALRVAADAHNVQEPSSALLEKAVPDLFAQQCRQSDARECELYVRQHIGWRILAPTPLHFLRIYVSKRPLYPESTDVLADHHRNQPVNDEVRVERLFLYVQKWCCFFCSMCLQHREFSGDKVPSAKLAAAVLLVARRNLKLTPAWRPELEAMTSFTLAEVAPVADRIFEVYEDEFREFQREHEARAQAGAQAQADDEEDDGIDIAAVSAAADAAIAAETDDAAVAAIRSAFDDVDEQRAAARVAIDDLASRGNLGAGMEHTIGSIALIDRLAAEFGVEDVPDLRAEEERLMAEARRFGEIVRADPAMLARFRAARAVHAPTDDDAVAIIRSVTTGEDAVEEHQAAARAAIELIRARGVNGIPLHADNARIDRLVAEFGVERPQI</sequence>